<sequence length="258" mass="27187">MGLVAYLFAISGRDELPGPALVELLGELGLTPAAARQLFVRMRAAGQLAGHRSGRRTAYRLAGPVARQVAALSGPPPAASWDGRFHALLHHVPERERAVRDRLRRVAGLLGYGPLQPGVLIALHDRRDDVDAALGPLPGGAVVRHTRLELDAADAAEAASTAWELPALAADLRAHHVPIRAALAEPGDPPATPGTLRRLAALTNQTNVDLLRDPGLPLALQPPDWPADALRRDLGALAGRWLGPVRAFVAARVAAHGG</sequence>
<keyword evidence="4" id="KW-1185">Reference proteome</keyword>
<dbReference type="EMBL" id="BAABHO010000015">
    <property type="protein sequence ID" value="GAA4787819.1"/>
    <property type="molecule type" value="Genomic_DNA"/>
</dbReference>
<reference evidence="4" key="1">
    <citation type="journal article" date="2019" name="Int. J. Syst. Evol. Microbiol.">
        <title>The Global Catalogue of Microorganisms (GCM) 10K type strain sequencing project: providing services to taxonomists for standard genome sequencing and annotation.</title>
        <authorList>
            <consortium name="The Broad Institute Genomics Platform"/>
            <consortium name="The Broad Institute Genome Sequencing Center for Infectious Disease"/>
            <person name="Wu L."/>
            <person name="Ma J."/>
        </authorList>
    </citation>
    <scope>NUCLEOTIDE SEQUENCE [LARGE SCALE GENOMIC DNA]</scope>
    <source>
        <strain evidence="4">JCM 17979</strain>
    </source>
</reference>
<feature type="domain" description="Transcriptional repressor PaaX-like N-terminal" evidence="1">
    <location>
        <begin position="20"/>
        <end position="62"/>
    </location>
</feature>
<evidence type="ECO:0000313" key="3">
    <source>
        <dbReference type="EMBL" id="GAA4787819.1"/>
    </source>
</evidence>
<dbReference type="Pfam" id="PF20803">
    <property type="entry name" value="PaaX_M"/>
    <property type="match status" value="1"/>
</dbReference>
<evidence type="ECO:0000259" key="1">
    <source>
        <dbReference type="Pfam" id="PF07848"/>
    </source>
</evidence>
<dbReference type="PANTHER" id="PTHR30319">
    <property type="entry name" value="PHENYLACETIC ACID REGULATOR-RELATED TRANSCRIPTIONAL REPRESSOR"/>
    <property type="match status" value="1"/>
</dbReference>
<protein>
    <recommendedName>
        <fullName evidence="5">PaaX family transcriptional regulator</fullName>
    </recommendedName>
</protein>
<dbReference type="InterPro" id="IPR048846">
    <property type="entry name" value="PaaX-like_central"/>
</dbReference>
<proteinExistence type="predicted"/>
<evidence type="ECO:0000259" key="2">
    <source>
        <dbReference type="Pfam" id="PF20803"/>
    </source>
</evidence>
<comment type="caution">
    <text evidence="3">The sequence shown here is derived from an EMBL/GenBank/DDBJ whole genome shotgun (WGS) entry which is preliminary data.</text>
</comment>
<dbReference type="Gene3D" id="1.10.10.10">
    <property type="entry name" value="Winged helix-like DNA-binding domain superfamily/Winged helix DNA-binding domain"/>
    <property type="match status" value="1"/>
</dbReference>
<evidence type="ECO:0008006" key="5">
    <source>
        <dbReference type="Google" id="ProtNLM"/>
    </source>
</evidence>
<accession>A0ABP9AZC8</accession>
<dbReference type="Gene3D" id="3.30.70.2650">
    <property type="match status" value="1"/>
</dbReference>
<gene>
    <name evidence="3" type="ORF">GCM10023200_22600</name>
</gene>
<name>A0ABP9AZC8_9PSEU</name>
<evidence type="ECO:0000313" key="4">
    <source>
        <dbReference type="Proteomes" id="UP001500928"/>
    </source>
</evidence>
<dbReference type="PANTHER" id="PTHR30319:SF1">
    <property type="entry name" value="TRANSCRIPTIONAL REPRESSOR PAAX"/>
    <property type="match status" value="1"/>
</dbReference>
<dbReference type="InterPro" id="IPR036388">
    <property type="entry name" value="WH-like_DNA-bd_sf"/>
</dbReference>
<dbReference type="RefSeq" id="WP_345414231.1">
    <property type="nucleotide sequence ID" value="NZ_BAABHO010000015.1"/>
</dbReference>
<dbReference type="Pfam" id="PF07848">
    <property type="entry name" value="PaaX"/>
    <property type="match status" value="1"/>
</dbReference>
<organism evidence="3 4">
    <name type="scientific">Actinomycetospora chlora</name>
    <dbReference type="NCBI Taxonomy" id="663608"/>
    <lineage>
        <taxon>Bacteria</taxon>
        <taxon>Bacillati</taxon>
        <taxon>Actinomycetota</taxon>
        <taxon>Actinomycetes</taxon>
        <taxon>Pseudonocardiales</taxon>
        <taxon>Pseudonocardiaceae</taxon>
        <taxon>Actinomycetospora</taxon>
    </lineage>
</organism>
<dbReference type="Proteomes" id="UP001500928">
    <property type="component" value="Unassembled WGS sequence"/>
</dbReference>
<feature type="domain" description="Transcriptional repressor PaaX-like central Cas2-like" evidence="2">
    <location>
        <begin position="79"/>
        <end position="138"/>
    </location>
</feature>
<dbReference type="InterPro" id="IPR012906">
    <property type="entry name" value="PaaX-like_N"/>
</dbReference>